<keyword evidence="2" id="KW-1185">Reference proteome</keyword>
<evidence type="ECO:0000313" key="2">
    <source>
        <dbReference type="Proteomes" id="UP001647509"/>
    </source>
</evidence>
<proteinExistence type="predicted"/>
<comment type="caution">
    <text evidence="1">The sequence shown here is derived from an EMBL/GenBank/DDBJ whole genome shotgun (WGS) entry which is preliminary data.</text>
</comment>
<gene>
    <name evidence="1" type="ORF">KO493_13660</name>
</gene>
<protein>
    <submittedName>
        <fullName evidence="1">Fasciclin domain-containing protein</fullName>
    </submittedName>
</protein>
<dbReference type="EMBL" id="JAHKPD010000020">
    <property type="protein sequence ID" value="MBU2951740.1"/>
    <property type="molecule type" value="Genomic_DNA"/>
</dbReference>
<sequence>MLIKNQIPAIAMCLLLSFSFLTSCSSDDDGNEEPMPKTIVDIAVATPDLSILVAALERADLVDALNGDGPFTVFAPNNTAFIELLDSNPDWDGLEDIPVATLKSVLLFHVLNAKVMASDLSNTYVNTMAMGPNDEALSLQVETSGAVEFNGDAKPLTTDIMASNGVIHTIDKVMLPPNIVSLALNNAVFSTLVAALTDSRHTTDFVSVLSGNGPFTVFAPTNDAFQALLDSNPAWSGLGDIPIATLDAVLKYHVVNGANVQSDQLSNGDITMLSGGMITIDLSSGAQIMTSSSQTVDIIVGEATSDVQGTNGVIHAVNMVLLP</sequence>
<name>A0ACC5UBR4_9FLAO</name>
<accession>A0ACC5UBR4</accession>
<reference evidence="1" key="1">
    <citation type="submission" date="2021-05" db="EMBL/GenBank/DDBJ databases">
        <title>Draft genomes of bacteria isolated from model marine particles.</title>
        <authorList>
            <person name="Datta M.S."/>
            <person name="Schwartzman J.A."/>
            <person name="Enke T.N."/>
            <person name="Saavedra J."/>
            <person name="Cermak N."/>
            <person name="Cordero O.X."/>
        </authorList>
    </citation>
    <scope>NUCLEOTIDE SEQUENCE</scope>
    <source>
        <strain evidence="1">I2M19</strain>
    </source>
</reference>
<organism evidence="1 2">
    <name type="scientific">Pseudotamlana agarivorans</name>
    <dbReference type="NCBI Taxonomy" id="481183"/>
    <lineage>
        <taxon>Bacteria</taxon>
        <taxon>Pseudomonadati</taxon>
        <taxon>Bacteroidota</taxon>
        <taxon>Flavobacteriia</taxon>
        <taxon>Flavobacteriales</taxon>
        <taxon>Flavobacteriaceae</taxon>
        <taxon>Pseudotamlana</taxon>
    </lineage>
</organism>
<dbReference type="Proteomes" id="UP001647509">
    <property type="component" value="Unassembled WGS sequence"/>
</dbReference>
<evidence type="ECO:0000313" key="1">
    <source>
        <dbReference type="EMBL" id="MBU2951740.1"/>
    </source>
</evidence>